<dbReference type="EMBL" id="JASPKY010000695">
    <property type="protein sequence ID" value="KAK9686615.1"/>
    <property type="molecule type" value="Genomic_DNA"/>
</dbReference>
<protein>
    <submittedName>
        <fullName evidence="1">Uncharacterized protein</fullName>
    </submittedName>
</protein>
<organism evidence="1 2">
    <name type="scientific">Popillia japonica</name>
    <name type="common">Japanese beetle</name>
    <dbReference type="NCBI Taxonomy" id="7064"/>
    <lineage>
        <taxon>Eukaryota</taxon>
        <taxon>Metazoa</taxon>
        <taxon>Ecdysozoa</taxon>
        <taxon>Arthropoda</taxon>
        <taxon>Hexapoda</taxon>
        <taxon>Insecta</taxon>
        <taxon>Pterygota</taxon>
        <taxon>Neoptera</taxon>
        <taxon>Endopterygota</taxon>
        <taxon>Coleoptera</taxon>
        <taxon>Polyphaga</taxon>
        <taxon>Scarabaeiformia</taxon>
        <taxon>Scarabaeidae</taxon>
        <taxon>Rutelinae</taxon>
        <taxon>Popillia</taxon>
    </lineage>
</organism>
<reference evidence="1 2" key="1">
    <citation type="journal article" date="2024" name="BMC Genomics">
        <title>De novo assembly and annotation of Popillia japonica's genome with initial clues to its potential as an invasive pest.</title>
        <authorList>
            <person name="Cucini C."/>
            <person name="Boschi S."/>
            <person name="Funari R."/>
            <person name="Cardaioli E."/>
            <person name="Iannotti N."/>
            <person name="Marturano G."/>
            <person name="Paoli F."/>
            <person name="Bruttini M."/>
            <person name="Carapelli A."/>
            <person name="Frati F."/>
            <person name="Nardi F."/>
        </authorList>
    </citation>
    <scope>NUCLEOTIDE SEQUENCE [LARGE SCALE GENOMIC DNA]</scope>
    <source>
        <strain evidence="1">DMR45628</strain>
    </source>
</reference>
<dbReference type="Proteomes" id="UP001458880">
    <property type="component" value="Unassembled WGS sequence"/>
</dbReference>
<comment type="caution">
    <text evidence="1">The sequence shown here is derived from an EMBL/GenBank/DDBJ whole genome shotgun (WGS) entry which is preliminary data.</text>
</comment>
<name>A0AAW1IBQ3_POPJA</name>
<evidence type="ECO:0000313" key="2">
    <source>
        <dbReference type="Proteomes" id="UP001458880"/>
    </source>
</evidence>
<keyword evidence="2" id="KW-1185">Reference proteome</keyword>
<accession>A0AAW1IBQ3</accession>
<gene>
    <name evidence="1" type="ORF">QE152_g37056</name>
</gene>
<evidence type="ECO:0000313" key="1">
    <source>
        <dbReference type="EMBL" id="KAK9686615.1"/>
    </source>
</evidence>
<dbReference type="AlphaFoldDB" id="A0AAW1IBQ3"/>
<proteinExistence type="predicted"/>
<sequence length="103" mass="11975">MFEIKQIAAYQIPNHMLRLAESDIRQPNTNLSLYFSDVKPFSKNGNLPRTSTRYDLYKDHPQRKPCLTVSSYDCSHLIKELQTGQIWKLCSCNLGFPRQALKI</sequence>